<evidence type="ECO:0000313" key="1">
    <source>
        <dbReference type="EMBL" id="KAJ9080692.1"/>
    </source>
</evidence>
<protein>
    <submittedName>
        <fullName evidence="1">Uncharacterized protein</fullName>
    </submittedName>
</protein>
<accession>A0ACC2U1C1</accession>
<gene>
    <name evidence="1" type="ORF">DSO57_1022216</name>
</gene>
<dbReference type="EMBL" id="QTSX02001531">
    <property type="protein sequence ID" value="KAJ9080692.1"/>
    <property type="molecule type" value="Genomic_DNA"/>
</dbReference>
<dbReference type="Proteomes" id="UP001165960">
    <property type="component" value="Unassembled WGS sequence"/>
</dbReference>
<comment type="caution">
    <text evidence="1">The sequence shown here is derived from an EMBL/GenBank/DDBJ whole genome shotgun (WGS) entry which is preliminary data.</text>
</comment>
<reference evidence="1" key="1">
    <citation type="submission" date="2022-04" db="EMBL/GenBank/DDBJ databases">
        <title>Genome of the entomopathogenic fungus Entomophthora muscae.</title>
        <authorList>
            <person name="Elya C."/>
            <person name="Lovett B.R."/>
            <person name="Lee E."/>
            <person name="Macias A.M."/>
            <person name="Hajek A.E."/>
            <person name="De Bivort B.L."/>
            <person name="Kasson M.T."/>
            <person name="De Fine Licht H.H."/>
            <person name="Stajich J.E."/>
        </authorList>
    </citation>
    <scope>NUCLEOTIDE SEQUENCE</scope>
    <source>
        <strain evidence="1">Berkeley</strain>
    </source>
</reference>
<sequence length="423" mass="47007">MMNQNVGSLPKPLVYVSFLMKPASFLSHEEAYELVLKWIQNNPAGIKPLLKQPGHISVKETELTRHLKSIQIISPESGLDDVNFFTDCSLSIHPYRLLPNTEYVNLNGTEQEEGQTAAIRCCNLPNPIFEGLWKSLIFEEDLKARLLSYVKAVAEFGERGVDDYLVGLNRLVLLHGPPGTGKTSLARALAQSVSIVLGSRFDQFQLLELNCHGLYSRWFSESSKAVVRAFDQLQELARQPRTFLMLLVDEVESVAMDRGSSLGGHEPTDGIRVVNALLTQLDKLRAFPNVIVVATSNMTKAIDAAVVDRADICMFVGTPSQTAIKMILHGALSELILKRVIELPHQTEPLTLDYIHSLLDSDFKAPFEKAVHYCQGISGRQLRKLPFITYASCTCQYGSVTLPIFLDSLVKAAYDQSVQRSSS</sequence>
<keyword evidence="2" id="KW-1185">Reference proteome</keyword>
<organism evidence="1 2">
    <name type="scientific">Entomophthora muscae</name>
    <dbReference type="NCBI Taxonomy" id="34485"/>
    <lineage>
        <taxon>Eukaryota</taxon>
        <taxon>Fungi</taxon>
        <taxon>Fungi incertae sedis</taxon>
        <taxon>Zoopagomycota</taxon>
        <taxon>Entomophthoromycotina</taxon>
        <taxon>Entomophthoromycetes</taxon>
        <taxon>Entomophthorales</taxon>
        <taxon>Entomophthoraceae</taxon>
        <taxon>Entomophthora</taxon>
    </lineage>
</organism>
<proteinExistence type="predicted"/>
<evidence type="ECO:0000313" key="2">
    <source>
        <dbReference type="Proteomes" id="UP001165960"/>
    </source>
</evidence>
<name>A0ACC2U1C1_9FUNG</name>